<gene>
    <name evidence="2" type="ORF">C8N25_11885</name>
</gene>
<dbReference type="OrthoDB" id="6385003at2"/>
<feature type="transmembrane region" description="Helical" evidence="1">
    <location>
        <begin position="85"/>
        <end position="102"/>
    </location>
</feature>
<feature type="transmembrane region" description="Helical" evidence="1">
    <location>
        <begin position="188"/>
        <end position="205"/>
    </location>
</feature>
<organism evidence="2 3">
    <name type="scientific">Algoriphagus antarcticus</name>
    <dbReference type="NCBI Taxonomy" id="238540"/>
    <lineage>
        <taxon>Bacteria</taxon>
        <taxon>Pseudomonadati</taxon>
        <taxon>Bacteroidota</taxon>
        <taxon>Cytophagia</taxon>
        <taxon>Cytophagales</taxon>
        <taxon>Cyclobacteriaceae</taxon>
        <taxon>Algoriphagus</taxon>
    </lineage>
</organism>
<sequence length="246" mass="27468">MVVVIGQLIFAYYIIRLYGASGLQGNLEQWNAQTTHGYVPHDLAGNVIFGAHILFAAIITIGGPIQLLPKIRAIAPRFHRINGRVYIVSAFLIGIAGLYLAWIREAAGGLTGSIFISINGLIIFICAVYTIRFAVQRKLATHQQWAIRLFLAMSGVWFFRVFLMLWLVIHQAPVGFDPETFTGPFLNFLYIFVYILPQVFAQIYFKAKSANLPRFHFAASFSLIVLTMGILVGIFAATIGMWLPVL</sequence>
<proteinExistence type="predicted"/>
<feature type="transmembrane region" description="Helical" evidence="1">
    <location>
        <begin position="147"/>
        <end position="168"/>
    </location>
</feature>
<keyword evidence="1" id="KW-0812">Transmembrane</keyword>
<dbReference type="AlphaFoldDB" id="A0A3E0DL19"/>
<evidence type="ECO:0000313" key="3">
    <source>
        <dbReference type="Proteomes" id="UP000256405"/>
    </source>
</evidence>
<feature type="transmembrane region" description="Helical" evidence="1">
    <location>
        <begin position="43"/>
        <end position="65"/>
    </location>
</feature>
<comment type="caution">
    <text evidence="2">The sequence shown here is derived from an EMBL/GenBank/DDBJ whole genome shotgun (WGS) entry which is preliminary data.</text>
</comment>
<evidence type="ECO:0000256" key="1">
    <source>
        <dbReference type="SAM" id="Phobius"/>
    </source>
</evidence>
<keyword evidence="1" id="KW-1133">Transmembrane helix</keyword>
<reference evidence="2 3" key="1">
    <citation type="submission" date="2018-08" db="EMBL/GenBank/DDBJ databases">
        <title>Genomic Encyclopedia of Archaeal and Bacterial Type Strains, Phase II (KMG-II): from individual species to whole genera.</title>
        <authorList>
            <person name="Goeker M."/>
        </authorList>
    </citation>
    <scope>NUCLEOTIDE SEQUENCE [LARGE SCALE GENOMIC DNA]</scope>
    <source>
        <strain evidence="2 3">DSM 15986</strain>
    </source>
</reference>
<evidence type="ECO:0000313" key="2">
    <source>
        <dbReference type="EMBL" id="REG83440.1"/>
    </source>
</evidence>
<accession>A0A3E0DL19</accession>
<feature type="transmembrane region" description="Helical" evidence="1">
    <location>
        <begin position="114"/>
        <end position="135"/>
    </location>
</feature>
<protein>
    <submittedName>
        <fullName evidence="2">Putative membrane protein DUF2306</fullName>
    </submittedName>
</protein>
<dbReference type="Pfam" id="PF10067">
    <property type="entry name" value="DUF2306"/>
    <property type="match status" value="1"/>
</dbReference>
<feature type="transmembrane region" description="Helical" evidence="1">
    <location>
        <begin position="217"/>
        <end position="243"/>
    </location>
</feature>
<dbReference type="EMBL" id="QUNF01000018">
    <property type="protein sequence ID" value="REG83440.1"/>
    <property type="molecule type" value="Genomic_DNA"/>
</dbReference>
<name>A0A3E0DL19_9BACT</name>
<dbReference type="InterPro" id="IPR018750">
    <property type="entry name" value="DUF2306_membrane"/>
</dbReference>
<keyword evidence="1" id="KW-0472">Membrane</keyword>
<keyword evidence="3" id="KW-1185">Reference proteome</keyword>
<dbReference type="Proteomes" id="UP000256405">
    <property type="component" value="Unassembled WGS sequence"/>
</dbReference>